<feature type="domain" description="Glycosyl hydrolase family 13 catalytic" evidence="8">
    <location>
        <begin position="38"/>
        <end position="393"/>
    </location>
</feature>
<dbReference type="PRINTS" id="PR00110">
    <property type="entry name" value="ALPHAAMYLASE"/>
</dbReference>
<keyword evidence="4 6" id="KW-0326">Glycosidase</keyword>
<dbReference type="Gene3D" id="2.60.40.1180">
    <property type="entry name" value="Golgi alpha-mannosidase II"/>
    <property type="match status" value="1"/>
</dbReference>
<keyword evidence="10" id="KW-1185">Reference proteome</keyword>
<dbReference type="Gene3D" id="3.20.20.80">
    <property type="entry name" value="Glycosidases"/>
    <property type="match status" value="1"/>
</dbReference>
<organism evidence="9 10">
    <name type="scientific">Parabacteroides absconsus</name>
    <dbReference type="NCBI Taxonomy" id="2951805"/>
    <lineage>
        <taxon>Bacteria</taxon>
        <taxon>Pseudomonadati</taxon>
        <taxon>Bacteroidota</taxon>
        <taxon>Bacteroidia</taxon>
        <taxon>Bacteroidales</taxon>
        <taxon>Tannerellaceae</taxon>
        <taxon>Parabacteroides</taxon>
    </lineage>
</organism>
<protein>
    <recommendedName>
        <fullName evidence="6">Alpha-amylase</fullName>
        <ecNumber evidence="6">3.2.1.1</ecNumber>
    </recommendedName>
</protein>
<dbReference type="EMBL" id="CP146284">
    <property type="protein sequence ID" value="WWV66237.1"/>
    <property type="molecule type" value="Genomic_DNA"/>
</dbReference>
<evidence type="ECO:0000256" key="7">
    <source>
        <dbReference type="SAM" id="SignalP"/>
    </source>
</evidence>
<dbReference type="InterPro" id="IPR006047">
    <property type="entry name" value="GH13_cat_dom"/>
</dbReference>
<evidence type="ECO:0000256" key="4">
    <source>
        <dbReference type="ARBA" id="ARBA00023295"/>
    </source>
</evidence>
<dbReference type="SUPFAM" id="SSF51011">
    <property type="entry name" value="Glycosyl hydrolase domain"/>
    <property type="match status" value="1"/>
</dbReference>
<evidence type="ECO:0000256" key="2">
    <source>
        <dbReference type="ARBA" id="ARBA00022801"/>
    </source>
</evidence>
<evidence type="ECO:0000256" key="1">
    <source>
        <dbReference type="ARBA" id="ARBA00008061"/>
    </source>
</evidence>
<proteinExistence type="inferred from homology"/>
<keyword evidence="2 6" id="KW-0378">Hydrolase</keyword>
<comment type="similarity">
    <text evidence="1 5">Belongs to the glycosyl hydrolase 13 family.</text>
</comment>
<evidence type="ECO:0000256" key="3">
    <source>
        <dbReference type="ARBA" id="ARBA00023277"/>
    </source>
</evidence>
<dbReference type="InterPro" id="IPR006046">
    <property type="entry name" value="Alpha_amylase"/>
</dbReference>
<gene>
    <name evidence="9" type="ORF">NEE14_014850</name>
</gene>
<dbReference type="InterPro" id="IPR017853">
    <property type="entry name" value="GH"/>
</dbReference>
<dbReference type="SUPFAM" id="SSF51445">
    <property type="entry name" value="(Trans)glycosidases"/>
    <property type="match status" value="1"/>
</dbReference>
<evidence type="ECO:0000259" key="8">
    <source>
        <dbReference type="SMART" id="SM00642"/>
    </source>
</evidence>
<feature type="chain" id="PRO_5046095886" description="Alpha-amylase" evidence="7">
    <location>
        <begin position="27"/>
        <end position="474"/>
    </location>
</feature>
<dbReference type="Proteomes" id="UP001320603">
    <property type="component" value="Chromosome"/>
</dbReference>
<reference evidence="9 10" key="1">
    <citation type="submission" date="2024-02" db="EMBL/GenBank/DDBJ databases">
        <title>Whole genome sequencing of Parabacteroides sp. AD58.</title>
        <authorList>
            <person name="Chaplin A.V."/>
            <person name="Pikina A.P."/>
            <person name="Sokolova S.R."/>
            <person name="Korostin D.O."/>
            <person name="Efimov B.A."/>
        </authorList>
    </citation>
    <scope>NUCLEOTIDE SEQUENCE [LARGE SCALE GENOMIC DNA]</scope>
    <source>
        <strain evidence="9 10">AD58</strain>
    </source>
</reference>
<dbReference type="InterPro" id="IPR013780">
    <property type="entry name" value="Glyco_hydro_b"/>
</dbReference>
<keyword evidence="7" id="KW-0732">Signal</keyword>
<dbReference type="RefSeq" id="WP_251967485.1">
    <property type="nucleotide sequence ID" value="NZ_CP146284.1"/>
</dbReference>
<evidence type="ECO:0000256" key="5">
    <source>
        <dbReference type="RuleBase" id="RU003615"/>
    </source>
</evidence>
<keyword evidence="3 6" id="KW-0119">Carbohydrate metabolism</keyword>
<dbReference type="PROSITE" id="PS51257">
    <property type="entry name" value="PROKAR_LIPOPROTEIN"/>
    <property type="match status" value="1"/>
</dbReference>
<sequence>MKIRKVFIAALSVLSGLFSCPLSVFGQQTTLPKDKQNGAILHAFCWSFQTIKDNMKQIADAGFTMVQTSPANKCFVGDDGGLEIFGKGKWYYHYQPVEWTIGNYQLGTKADFIAMTAEARKYGITVLVDVLPNHTAFDTTAVSQQFIDAVGGHDQLYHANGLKPIEDYNDRLQCTTQGVGGLPDVNTENPLFQYYYMKYVNELIACGAGGFRYDTAKHIGLPSDPKDEKSPRNNFWEVATGREAVNGLRLDTSKELFIYGEVLQGKDVKEKEYSKYIGLTASNYGGELRKALENRSFTGVDLESWHHPANPKQLITWVESHDTYCNAGESAGLTDAQIRCGWAIVAARASGVPLFLSRPAGSSPENRWGNNQIGPRGNDNFFHPEVVAANKFRQHMIGEKETLYYSADGKVMEVARGKKGAALINLGEAGDISIKTCLPDGSYTDAVHKAPFTVQKGVLKGHADGMSSYILEVQ</sequence>
<name>A0ABZ2INT1_9BACT</name>
<comment type="catalytic activity">
    <reaction evidence="6">
        <text>Endohydrolysis of (1-&gt;4)-alpha-D-glucosidic linkages in polysaccharides containing three or more (1-&gt;4)-alpha-linked D-glucose units.</text>
        <dbReference type="EC" id="3.2.1.1"/>
    </reaction>
</comment>
<evidence type="ECO:0000313" key="9">
    <source>
        <dbReference type="EMBL" id="WWV66237.1"/>
    </source>
</evidence>
<dbReference type="EC" id="3.2.1.1" evidence="6"/>
<feature type="signal peptide" evidence="7">
    <location>
        <begin position="1"/>
        <end position="26"/>
    </location>
</feature>
<dbReference type="CDD" id="cd11315">
    <property type="entry name" value="AmyAc_bac1_AmyA"/>
    <property type="match status" value="1"/>
</dbReference>
<dbReference type="Pfam" id="PF00128">
    <property type="entry name" value="Alpha-amylase"/>
    <property type="match status" value="1"/>
</dbReference>
<dbReference type="PANTHER" id="PTHR43447">
    <property type="entry name" value="ALPHA-AMYLASE"/>
    <property type="match status" value="1"/>
</dbReference>
<accession>A0ABZ2INT1</accession>
<evidence type="ECO:0000256" key="6">
    <source>
        <dbReference type="RuleBase" id="RU361134"/>
    </source>
</evidence>
<evidence type="ECO:0000313" key="10">
    <source>
        <dbReference type="Proteomes" id="UP001320603"/>
    </source>
</evidence>
<dbReference type="SMART" id="SM00642">
    <property type="entry name" value="Aamy"/>
    <property type="match status" value="1"/>
</dbReference>